<evidence type="ECO:0000313" key="1">
    <source>
        <dbReference type="EMBL" id="GBN80718.1"/>
    </source>
</evidence>
<dbReference type="EMBL" id="BGPR01019002">
    <property type="protein sequence ID" value="GBN80718.1"/>
    <property type="molecule type" value="Genomic_DNA"/>
</dbReference>
<name>A0A4Y2RY08_ARAVE</name>
<evidence type="ECO:0000313" key="2">
    <source>
        <dbReference type="Proteomes" id="UP000499080"/>
    </source>
</evidence>
<proteinExistence type="predicted"/>
<dbReference type="GO" id="GO:0003676">
    <property type="term" value="F:nucleic acid binding"/>
    <property type="evidence" value="ECO:0007669"/>
    <property type="project" value="InterPro"/>
</dbReference>
<comment type="caution">
    <text evidence="1">The sequence shown here is derived from an EMBL/GenBank/DDBJ whole genome shotgun (WGS) entry which is preliminary data.</text>
</comment>
<dbReference type="AlphaFoldDB" id="A0A4Y2RY08"/>
<dbReference type="Gene3D" id="3.30.420.10">
    <property type="entry name" value="Ribonuclease H-like superfamily/Ribonuclease H"/>
    <property type="match status" value="1"/>
</dbReference>
<reference evidence="1 2" key="1">
    <citation type="journal article" date="2019" name="Sci. Rep.">
        <title>Orb-weaving spider Araneus ventricosus genome elucidates the spidroin gene catalogue.</title>
        <authorList>
            <person name="Kono N."/>
            <person name="Nakamura H."/>
            <person name="Ohtoshi R."/>
            <person name="Moran D.A.P."/>
            <person name="Shinohara A."/>
            <person name="Yoshida Y."/>
            <person name="Fujiwara M."/>
            <person name="Mori M."/>
            <person name="Tomita M."/>
            <person name="Arakawa K."/>
        </authorList>
    </citation>
    <scope>NUCLEOTIDE SEQUENCE [LARGE SCALE GENOMIC DNA]</scope>
</reference>
<dbReference type="Proteomes" id="UP000499080">
    <property type="component" value="Unassembled WGS sequence"/>
</dbReference>
<gene>
    <name evidence="1" type="primary">TCB2_338</name>
    <name evidence="1" type="ORF">AVEN_10661_1</name>
</gene>
<dbReference type="OrthoDB" id="6429669at2759"/>
<sequence>MGFQSRRPTRVPLMTAQHKSLRLAWARQHRHWTVDDWKHVSWSDESRFQLYRADGRVRVWRQPHESMDPTCQQWTVQAGGGSVMVWGVCSWRDMGPLIRLYATLTGT</sequence>
<dbReference type="InterPro" id="IPR036397">
    <property type="entry name" value="RNaseH_sf"/>
</dbReference>
<protein>
    <submittedName>
        <fullName evidence="1">Transposable element Tcb2 transposase</fullName>
    </submittedName>
</protein>
<keyword evidence="2" id="KW-1185">Reference proteome</keyword>
<accession>A0A4Y2RY08</accession>
<organism evidence="1 2">
    <name type="scientific">Araneus ventricosus</name>
    <name type="common">Orbweaver spider</name>
    <name type="synonym">Epeira ventricosa</name>
    <dbReference type="NCBI Taxonomy" id="182803"/>
    <lineage>
        <taxon>Eukaryota</taxon>
        <taxon>Metazoa</taxon>
        <taxon>Ecdysozoa</taxon>
        <taxon>Arthropoda</taxon>
        <taxon>Chelicerata</taxon>
        <taxon>Arachnida</taxon>
        <taxon>Araneae</taxon>
        <taxon>Araneomorphae</taxon>
        <taxon>Entelegynae</taxon>
        <taxon>Araneoidea</taxon>
        <taxon>Araneidae</taxon>
        <taxon>Araneus</taxon>
    </lineage>
</organism>